<evidence type="ECO:0000313" key="2">
    <source>
        <dbReference type="Proteomes" id="UP000292445"/>
    </source>
</evidence>
<accession>A0A4Q7NF46</accession>
<comment type="caution">
    <text evidence="1">The sequence shown here is derived from an EMBL/GenBank/DDBJ whole genome shotgun (WGS) entry which is preliminary data.</text>
</comment>
<gene>
    <name evidence="1" type="ORF">EV675_4304</name>
</gene>
<dbReference type="Proteomes" id="UP000292445">
    <property type="component" value="Unassembled WGS sequence"/>
</dbReference>
<reference evidence="1 2" key="1">
    <citation type="submission" date="2019-02" db="EMBL/GenBank/DDBJ databases">
        <title>Genomic Encyclopedia of Type Strains, Phase IV (KMG-IV): sequencing the most valuable type-strain genomes for metagenomic binning, comparative biology and taxonomic classification.</title>
        <authorList>
            <person name="Goeker M."/>
        </authorList>
    </citation>
    <scope>NUCLEOTIDE SEQUENCE [LARGE SCALE GENOMIC DNA]</scope>
    <source>
        <strain evidence="1 2">K24</strain>
    </source>
</reference>
<sequence length="137" mass="14777">MKPTDYAVQPLHGGRISSRGRPGVKHFVLAIGLAGCCAAAYAQQAPTRDQATQALQNAMQREIQSMNNQQGFDGPSATSMTRSLEVKALDNCSASSAQSVTCDVTTSADVKGNRREGTHRYEFYQQGGRWEARLPAS</sequence>
<dbReference type="RefSeq" id="WP_130359610.1">
    <property type="nucleotide sequence ID" value="NZ_SGXC01000002.1"/>
</dbReference>
<dbReference type="OrthoDB" id="8685340at2"/>
<keyword evidence="2" id="KW-1185">Reference proteome</keyword>
<proteinExistence type="predicted"/>
<evidence type="ECO:0000313" key="1">
    <source>
        <dbReference type="EMBL" id="RZS81676.1"/>
    </source>
</evidence>
<dbReference type="AlphaFoldDB" id="A0A4Q7NF46"/>
<protein>
    <submittedName>
        <fullName evidence="1">Uncharacterized protein</fullName>
    </submittedName>
</protein>
<dbReference type="EMBL" id="SGXC01000002">
    <property type="protein sequence ID" value="RZS81676.1"/>
    <property type="molecule type" value="Genomic_DNA"/>
</dbReference>
<organism evidence="1 2">
    <name type="scientific">Pigmentiphaga kullae</name>
    <dbReference type="NCBI Taxonomy" id="151784"/>
    <lineage>
        <taxon>Bacteria</taxon>
        <taxon>Pseudomonadati</taxon>
        <taxon>Pseudomonadota</taxon>
        <taxon>Betaproteobacteria</taxon>
        <taxon>Burkholderiales</taxon>
        <taxon>Alcaligenaceae</taxon>
        <taxon>Pigmentiphaga</taxon>
    </lineage>
</organism>
<name>A0A4Q7NF46_9BURK</name>